<accession>A0A660E0X2</accession>
<organism evidence="1 2">
    <name type="scientific">Lactiplantibacillus mudanjiangensis</name>
    <dbReference type="NCBI Taxonomy" id="1296538"/>
    <lineage>
        <taxon>Bacteria</taxon>
        <taxon>Bacillati</taxon>
        <taxon>Bacillota</taxon>
        <taxon>Bacilli</taxon>
        <taxon>Lactobacillales</taxon>
        <taxon>Lactobacillaceae</taxon>
        <taxon>Lactiplantibacillus</taxon>
    </lineage>
</organism>
<dbReference type="OrthoDB" id="2329594at2"/>
<sequence>MANSKMLTILLYDTENDTAQLFKVLATINNQVGLRLEEEVQVILLSNQVTASYDDLESYFPNLKLMFEYHDGWSLAKLLNLGLTNVVTPWMTILDSRDLLFADGALLDFFKLIWSPETKADVIVFKYVYPEFDKQHRVTSLGRADFLNMPFGKYWKRDFLAEQQLGFNEKLDQYVLTDFTSRAMEICPNPLWVDLNNYYLAPRPQIKQNVTEFITYRIDFLNFISHHQVTNEIYLRDLVWSIVHAWSLLVDLGYTNDSHKMGNFSQLLILIRSFGNYKAILNEECRQQGIEFEIPYDQLKKGW</sequence>
<reference evidence="1 2" key="1">
    <citation type="submission" date="2018-11" db="EMBL/GenBank/DDBJ databases">
        <authorList>
            <person name="Wuyts S."/>
        </authorList>
    </citation>
    <scope>NUCLEOTIDE SEQUENCE [LARGE SCALE GENOMIC DNA]</scope>
    <source>
        <strain evidence="1">Lactobacillus mudanjiangensis AMBF249</strain>
    </source>
</reference>
<evidence type="ECO:0000313" key="1">
    <source>
        <dbReference type="EMBL" id="VDG29315.1"/>
    </source>
</evidence>
<evidence type="ECO:0008006" key="3">
    <source>
        <dbReference type="Google" id="ProtNLM"/>
    </source>
</evidence>
<dbReference type="EMBL" id="UYIG01000133">
    <property type="protein sequence ID" value="VDG29315.1"/>
    <property type="molecule type" value="Genomic_DNA"/>
</dbReference>
<dbReference type="Proteomes" id="UP000289996">
    <property type="component" value="Unassembled WGS sequence"/>
</dbReference>
<protein>
    <recommendedName>
        <fullName evidence="3">Glycosyltransferase 2-like domain-containing protein</fullName>
    </recommendedName>
</protein>
<proteinExistence type="predicted"/>
<dbReference type="RefSeq" id="WP_130852067.1">
    <property type="nucleotide sequence ID" value="NZ_UYIG01000133.1"/>
</dbReference>
<keyword evidence="2" id="KW-1185">Reference proteome</keyword>
<evidence type="ECO:0000313" key="2">
    <source>
        <dbReference type="Proteomes" id="UP000289996"/>
    </source>
</evidence>
<dbReference type="AlphaFoldDB" id="A0A660E0X2"/>
<name>A0A660E0X2_9LACO</name>
<gene>
    <name evidence="1" type="ORF">MUDAN_MDHGFNIF_03451</name>
</gene>